<dbReference type="Proteomes" id="UP000198881">
    <property type="component" value="Unassembled WGS sequence"/>
</dbReference>
<dbReference type="AlphaFoldDB" id="A0A1I7MR72"/>
<dbReference type="STRING" id="574650.SAMN04487966_110122"/>
<dbReference type="EMBL" id="FPCG01000010">
    <property type="protein sequence ID" value="SFV24349.1"/>
    <property type="molecule type" value="Genomic_DNA"/>
</dbReference>
<dbReference type="OrthoDB" id="5517693at2"/>
<evidence type="ECO:0000313" key="2">
    <source>
        <dbReference type="Proteomes" id="UP000198881"/>
    </source>
</evidence>
<name>A0A1I7MR72_9MICC</name>
<protein>
    <submittedName>
        <fullName evidence="1">Transcriptional regulator, AbiEi antitoxin, Type IV TA system</fullName>
    </submittedName>
</protein>
<dbReference type="RefSeq" id="WP_091698834.1">
    <property type="nucleotide sequence ID" value="NZ_FPCG01000010.1"/>
</dbReference>
<keyword evidence="2" id="KW-1185">Reference proteome</keyword>
<gene>
    <name evidence="1" type="ORF">SAMN04487966_110122</name>
</gene>
<evidence type="ECO:0000313" key="1">
    <source>
        <dbReference type="EMBL" id="SFV24349.1"/>
    </source>
</evidence>
<proteinExistence type="predicted"/>
<sequence length="342" mass="38247">MDEWFTPLPVHTPGSDGCRSRKALSRAFAAGQVVRIRHGFYVDTDLWWNTRSAQRYATTVKAVAGRLHQPIFTGPTALILHGLPVVETPATVDVLTSTPTRAGVQTTISAYHQSHLRGEGDPPYIPRTRQVYVPAPQITEDLHLTQIHTAAQTQPLPVVLADTLADLDFCAALPVVDSLLSGRNRDGLQWDRAELAQVLTGRDGTVEHAPLTRILDHATDLSESAGESLSRARMVELGFELPELQVTMRGADGREYRPDFWWRHLGLIGEFDGWGKYAAAGTEAQVFDALREEKGREDALRERGLRVMRWGWEDAMDPVRFAELLVRHGVPRRRRASIRWTA</sequence>
<reference evidence="1 2" key="1">
    <citation type="submission" date="2016-10" db="EMBL/GenBank/DDBJ databases">
        <authorList>
            <person name="de Groot N.N."/>
        </authorList>
    </citation>
    <scope>NUCLEOTIDE SEQUENCE [LARGE SCALE GENOMIC DNA]</scope>
    <source>
        <strain evidence="1 2">CGMCC 1.7054</strain>
    </source>
</reference>
<organism evidence="1 2">
    <name type="scientific">Micrococcus terreus</name>
    <dbReference type="NCBI Taxonomy" id="574650"/>
    <lineage>
        <taxon>Bacteria</taxon>
        <taxon>Bacillati</taxon>
        <taxon>Actinomycetota</taxon>
        <taxon>Actinomycetes</taxon>
        <taxon>Micrococcales</taxon>
        <taxon>Micrococcaceae</taxon>
        <taxon>Micrococcus</taxon>
    </lineage>
</organism>
<accession>A0A1I7MR72</accession>